<protein>
    <submittedName>
        <fullName evidence="2">Uncharacterized protein</fullName>
    </submittedName>
</protein>
<evidence type="ECO:0000313" key="3">
    <source>
        <dbReference type="Proteomes" id="UP000182658"/>
    </source>
</evidence>
<sequence length="189" mass="19909">MGGSMPATRKGGSTTSPTTEYRGPALACAAGWIHDGTSARTVQPVVGISFIGVRSGGRAATRSKWNSSGDLGVRMFEEDGDVGLPTPLDYADGEAADAKRHVLIGGNTGQRGHSGFWIHRDNNREGSREHSTRKGIHHSRSPGVMRPPSHEDELVQGGLDNNGAADCCPAGVESELDPSSYCRLSAARK</sequence>
<reference evidence="2 3" key="1">
    <citation type="submission" date="2016-10" db="EMBL/GenBank/DDBJ databases">
        <title>Draft genome sequence of Coniochaeta ligniaria NRRL30616, a lignocellulolytic fungus for bioabatement of inhibitors in plant biomass hydrolysates.</title>
        <authorList>
            <consortium name="DOE Joint Genome Institute"/>
            <person name="Jimenez D.J."/>
            <person name="Hector R.E."/>
            <person name="Riley R."/>
            <person name="Sun H."/>
            <person name="Grigoriev I.V."/>
            <person name="Van Elsas J.D."/>
            <person name="Nichols N.N."/>
        </authorList>
    </citation>
    <scope>NUCLEOTIDE SEQUENCE [LARGE SCALE GENOMIC DNA]</scope>
    <source>
        <strain evidence="2 3">NRRL 30616</strain>
    </source>
</reference>
<evidence type="ECO:0000256" key="1">
    <source>
        <dbReference type="SAM" id="MobiDB-lite"/>
    </source>
</evidence>
<dbReference type="EMBL" id="KV875119">
    <property type="protein sequence ID" value="OIW22358.1"/>
    <property type="molecule type" value="Genomic_DNA"/>
</dbReference>
<evidence type="ECO:0000313" key="2">
    <source>
        <dbReference type="EMBL" id="OIW22358.1"/>
    </source>
</evidence>
<gene>
    <name evidence="2" type="ORF">CONLIGDRAFT_650632</name>
</gene>
<feature type="compositionally biased region" description="Basic and acidic residues" evidence="1">
    <location>
        <begin position="122"/>
        <end position="132"/>
    </location>
</feature>
<feature type="region of interest" description="Disordered" evidence="1">
    <location>
        <begin position="122"/>
        <end position="158"/>
    </location>
</feature>
<dbReference type="InParanoid" id="A0A1J7I4A4"/>
<keyword evidence="3" id="KW-1185">Reference proteome</keyword>
<accession>A0A1J7I4A4</accession>
<name>A0A1J7I4A4_9PEZI</name>
<proteinExistence type="predicted"/>
<organism evidence="2 3">
    <name type="scientific">Coniochaeta ligniaria NRRL 30616</name>
    <dbReference type="NCBI Taxonomy" id="1408157"/>
    <lineage>
        <taxon>Eukaryota</taxon>
        <taxon>Fungi</taxon>
        <taxon>Dikarya</taxon>
        <taxon>Ascomycota</taxon>
        <taxon>Pezizomycotina</taxon>
        <taxon>Sordariomycetes</taxon>
        <taxon>Sordariomycetidae</taxon>
        <taxon>Coniochaetales</taxon>
        <taxon>Coniochaetaceae</taxon>
        <taxon>Coniochaeta</taxon>
    </lineage>
</organism>
<dbReference type="Proteomes" id="UP000182658">
    <property type="component" value="Unassembled WGS sequence"/>
</dbReference>
<feature type="region of interest" description="Disordered" evidence="1">
    <location>
        <begin position="1"/>
        <end position="21"/>
    </location>
</feature>
<dbReference type="AlphaFoldDB" id="A0A1J7I4A4"/>